<keyword evidence="8" id="KW-0411">Iron-sulfur</keyword>
<dbReference type="SMART" id="SM01008">
    <property type="entry name" value="Ald_Xan_dh_C"/>
    <property type="match status" value="1"/>
</dbReference>
<dbReference type="Pfam" id="PF20256">
    <property type="entry name" value="MoCoBD_2"/>
    <property type="match status" value="1"/>
</dbReference>
<dbReference type="Gene3D" id="3.30.365.10">
    <property type="entry name" value="Aldehyde oxidase/xanthine dehydrogenase, molybdopterin binding domain"/>
    <property type="match status" value="4"/>
</dbReference>
<dbReference type="FunFam" id="3.30.365.10:FF:000001">
    <property type="entry name" value="Xanthine dehydrogenase oxidase"/>
    <property type="match status" value="1"/>
</dbReference>
<dbReference type="EC" id="1.17.1.4" evidence="12"/>
<dbReference type="GO" id="GO:0004854">
    <property type="term" value="F:xanthine dehydrogenase activity"/>
    <property type="evidence" value="ECO:0007669"/>
    <property type="project" value="UniProtKB-EC"/>
</dbReference>
<evidence type="ECO:0000313" key="12">
    <source>
        <dbReference type="EMBL" id="MCY1011043.1"/>
    </source>
</evidence>
<keyword evidence="6 12" id="KW-0560">Oxidoreductase</keyword>
<dbReference type="PANTHER" id="PTHR45444:SF3">
    <property type="entry name" value="XANTHINE DEHYDROGENASE"/>
    <property type="match status" value="1"/>
</dbReference>
<keyword evidence="4" id="KW-0001">2Fe-2S</keyword>
<keyword evidence="7" id="KW-0408">Iron</keyword>
<evidence type="ECO:0000256" key="10">
    <source>
        <dbReference type="ARBA" id="ARBA00053029"/>
    </source>
</evidence>
<protein>
    <submittedName>
        <fullName evidence="12">Xanthine dehydrogenase molybdopterin binding subunit</fullName>
        <ecNumber evidence="12">1.17.1.4</ecNumber>
    </submittedName>
</protein>
<comment type="cofactor">
    <cofactor evidence="2">
        <name>FAD</name>
        <dbReference type="ChEBI" id="CHEBI:57692"/>
    </cofactor>
</comment>
<evidence type="ECO:0000256" key="3">
    <source>
        <dbReference type="ARBA" id="ARBA00006849"/>
    </source>
</evidence>
<dbReference type="SUPFAM" id="SSF56003">
    <property type="entry name" value="Molybdenum cofactor-binding domain"/>
    <property type="match status" value="1"/>
</dbReference>
<evidence type="ECO:0000256" key="7">
    <source>
        <dbReference type="ARBA" id="ARBA00023004"/>
    </source>
</evidence>
<accession>A0A9X3F3W6</accession>
<reference evidence="12" key="1">
    <citation type="submission" date="2022-11" db="EMBL/GenBank/DDBJ databases">
        <title>Minimal conservation of predation-associated metabolite biosynthetic gene clusters underscores biosynthetic potential of Myxococcota including descriptions for ten novel species: Archangium lansinium sp. nov., Myxococcus landrumus sp. nov., Nannocystis bai.</title>
        <authorList>
            <person name="Ahearne A."/>
            <person name="Stevens C."/>
            <person name="Phillips K."/>
        </authorList>
    </citation>
    <scope>NUCLEOTIDE SEQUENCE</scope>
    <source>
        <strain evidence="12">Na p29</strain>
    </source>
</reference>
<dbReference type="PANTHER" id="PTHR45444">
    <property type="entry name" value="XANTHINE DEHYDROGENASE"/>
    <property type="match status" value="1"/>
</dbReference>
<dbReference type="GO" id="GO:0030151">
    <property type="term" value="F:molybdenum ion binding"/>
    <property type="evidence" value="ECO:0007669"/>
    <property type="project" value="InterPro"/>
</dbReference>
<evidence type="ECO:0000256" key="2">
    <source>
        <dbReference type="ARBA" id="ARBA00001974"/>
    </source>
</evidence>
<dbReference type="SUPFAM" id="SSF54665">
    <property type="entry name" value="CO dehydrogenase molybdoprotein N-domain-like"/>
    <property type="match status" value="1"/>
</dbReference>
<comment type="caution">
    <text evidence="12">The sequence shown here is derived from an EMBL/GenBank/DDBJ whole genome shotgun (WGS) entry which is preliminary data.</text>
</comment>
<dbReference type="Proteomes" id="UP001150924">
    <property type="component" value="Unassembled WGS sequence"/>
</dbReference>
<dbReference type="GO" id="GO:0005506">
    <property type="term" value="F:iron ion binding"/>
    <property type="evidence" value="ECO:0007669"/>
    <property type="project" value="InterPro"/>
</dbReference>
<evidence type="ECO:0000256" key="4">
    <source>
        <dbReference type="ARBA" id="ARBA00022714"/>
    </source>
</evidence>
<dbReference type="InterPro" id="IPR016208">
    <property type="entry name" value="Ald_Oxase/xanthine_DH-like"/>
</dbReference>
<gene>
    <name evidence="12" type="primary">xdhB</name>
    <name evidence="12" type="ORF">OV079_36850</name>
</gene>
<evidence type="ECO:0000313" key="13">
    <source>
        <dbReference type="Proteomes" id="UP001150924"/>
    </source>
</evidence>
<dbReference type="GO" id="GO:0051537">
    <property type="term" value="F:2 iron, 2 sulfur cluster binding"/>
    <property type="evidence" value="ECO:0007669"/>
    <property type="project" value="UniProtKB-KW"/>
</dbReference>
<comment type="cofactor">
    <cofactor evidence="1">
        <name>Mo-molybdopterin</name>
        <dbReference type="ChEBI" id="CHEBI:71302"/>
    </cofactor>
</comment>
<keyword evidence="13" id="KW-1185">Reference proteome</keyword>
<dbReference type="InterPro" id="IPR036856">
    <property type="entry name" value="Ald_Oxase/Xan_DH_a/b_sf"/>
</dbReference>
<dbReference type="AlphaFoldDB" id="A0A9X3F3W6"/>
<comment type="similarity">
    <text evidence="3">Belongs to the xanthine dehydrogenase family.</text>
</comment>
<comment type="cofactor">
    <cofactor evidence="9">
        <name>[2Fe-2S] cluster</name>
        <dbReference type="ChEBI" id="CHEBI:190135"/>
    </cofactor>
</comment>
<evidence type="ECO:0000256" key="1">
    <source>
        <dbReference type="ARBA" id="ARBA00001924"/>
    </source>
</evidence>
<evidence type="ECO:0000259" key="11">
    <source>
        <dbReference type="SMART" id="SM01008"/>
    </source>
</evidence>
<keyword evidence="5" id="KW-0479">Metal-binding</keyword>
<name>A0A9X3F3W6_9BACT</name>
<dbReference type="NCBIfam" id="TIGR02965">
    <property type="entry name" value="xanthine_xdhB"/>
    <property type="match status" value="1"/>
</dbReference>
<evidence type="ECO:0000256" key="8">
    <source>
        <dbReference type="ARBA" id="ARBA00023014"/>
    </source>
</evidence>
<evidence type="ECO:0000256" key="5">
    <source>
        <dbReference type="ARBA" id="ARBA00022723"/>
    </source>
</evidence>
<dbReference type="Pfam" id="PF02738">
    <property type="entry name" value="MoCoBD_1"/>
    <property type="match status" value="1"/>
</dbReference>
<evidence type="ECO:0000256" key="9">
    <source>
        <dbReference type="ARBA" id="ARBA00034078"/>
    </source>
</evidence>
<sequence length="806" mass="85424">MTEVSQSPLGRPAVHESALGHVTGSARYVDDLPEPAGMLHGLPVGSPVARGRLVARRAERALALPGVRAVLFAADVPGHNRIGPIVHDEPLLAEDEVFAEGQVVALVLGDSVAACRAGAKALELEFEEMPAILTVAEALEAGSLLAPPHEMRRGDVAGAMARAAVIVAGELHTGGQDHFYLETQATLAIPGENDTLHLESSTQHPTEVQVACAEVLGCARNQIVVAVPRMGGAFGGKESQASQFAALAALGARHTGRPVKVWLSRDLDMTMTGKRHPFWSRYKAGLDVRGRLLALEVELVADGGWSVDLSPAILDRGMFHLDNGYFVPNLRFVGKAVRTNKASNTAFRGFGGPQGMAVIEEVLSRAAERLGLDPAEIRRRNYYGDCPDEHGPENMVDVPVPDGDQTSAGASVISLVRARCLTPYYQEVPHCRLPRIHAELLARCDWEARRAEIAAWNARSPWQKRGLGFMPVKFGISFTNTMLNQAGALVLVYADGSVQLNHGGTEMGQGLHTKMVAVCAHELGVTTAQVRCMATATDKVPNTSATAASSGSDLNGMAVQAACAEIRERVRPLAAELLGTTSEAVQFADGAAHGPGGRSVPWSDLAKTAWMRRISLSAAGYYATPNIAYDRTAGRGKPFHYFAYGAAAVEVEISGLTGEHRISRVDILHDVGSSLLPTIDVGQIEGGFIQGVGWLTGEELVWDPKGRLLTHGPSTYKIPAIGDCPAIFNVALLERAEQDSTIHGSKAVGEPPLMLGLGVVSALRQAIAAFGPGEVELGIPCTPEAILRAVVKQRAAAVTRAADAAE</sequence>
<dbReference type="FunFam" id="3.30.365.10:FF:000002">
    <property type="entry name" value="Xanthine dehydrogenase oxidase"/>
    <property type="match status" value="1"/>
</dbReference>
<dbReference type="InterPro" id="IPR046867">
    <property type="entry name" value="AldOxase/xan_DH_MoCoBD2"/>
</dbReference>
<dbReference type="Gene3D" id="3.90.1170.50">
    <property type="entry name" value="Aldehyde oxidase/xanthine dehydrogenase, a/b hammerhead"/>
    <property type="match status" value="1"/>
</dbReference>
<dbReference type="RefSeq" id="WP_267774246.1">
    <property type="nucleotide sequence ID" value="NZ_JAPNKE010000002.1"/>
</dbReference>
<dbReference type="EMBL" id="JAPNKE010000002">
    <property type="protein sequence ID" value="MCY1011043.1"/>
    <property type="molecule type" value="Genomic_DNA"/>
</dbReference>
<feature type="domain" description="Aldehyde oxidase/xanthine dehydrogenase a/b hammerhead" evidence="11">
    <location>
        <begin position="23"/>
        <end position="130"/>
    </location>
</feature>
<proteinExistence type="inferred from homology"/>
<dbReference type="InterPro" id="IPR014309">
    <property type="entry name" value="Xanthine_DH_Mopterin-bd_su"/>
</dbReference>
<evidence type="ECO:0000256" key="6">
    <source>
        <dbReference type="ARBA" id="ARBA00023002"/>
    </source>
</evidence>
<dbReference type="InterPro" id="IPR000674">
    <property type="entry name" value="Ald_Oxase/Xan_DH_a/b"/>
</dbReference>
<organism evidence="12 13">
    <name type="scientific">Nannocystis pusilla</name>
    <dbReference type="NCBI Taxonomy" id="889268"/>
    <lineage>
        <taxon>Bacteria</taxon>
        <taxon>Pseudomonadati</taxon>
        <taxon>Myxococcota</taxon>
        <taxon>Polyangia</taxon>
        <taxon>Nannocystales</taxon>
        <taxon>Nannocystaceae</taxon>
        <taxon>Nannocystis</taxon>
    </lineage>
</organism>
<dbReference type="InterPro" id="IPR008274">
    <property type="entry name" value="AldOxase/xan_DH_MoCoBD1"/>
</dbReference>
<comment type="cofactor">
    <cofactor evidence="10">
        <name>Mo-molybdopterin cytosine dinucleotide</name>
        <dbReference type="ChEBI" id="CHEBI:71308"/>
    </cofactor>
</comment>
<dbReference type="Pfam" id="PF01315">
    <property type="entry name" value="Ald_Xan_dh_C"/>
    <property type="match status" value="1"/>
</dbReference>
<dbReference type="InterPro" id="IPR037165">
    <property type="entry name" value="AldOxase/xan_DH_Mopterin-bd_sf"/>
</dbReference>